<protein>
    <recommendedName>
        <fullName evidence="2">Transcriptional regulator</fullName>
    </recommendedName>
</protein>
<sequence length="415" mass="44278">MRVVGNHKLKAARVAHGLVSQEALAAALNEAAGDLGLHGVSIGARQVRRWESSEPPWPQPHHQRLLTHVLGLRIEDLGFVAPWGGADERHAEPPAVAASPLRRPSLVPDTAADDLATVTVAHRRLYWSIDPVALHPAVTEHVRLGAPLLSGAMPGARRRLGAALGESALLAGRIEFFDLRRPETAAETFVRAMQLAGEAGDELLGAAVVTHAAFVPGWSGDLPGAVERVAAGRAYARRASAPAPVLAWIDAVEAECMTRCGDAKGALGVIDRAEAALRADAAAAPPPAWFDWFTPVRLAAFKGNTQLAAGQLRRARDTLAGVLDELPATDVKQRSVVAADLAAVEVAAEDPVGACARLGEALDALGEVWYATGMERVRAVRRSLRPWQHQDEVRDLDDRLYGWETSVNALAYPPR</sequence>
<dbReference type="AlphaFoldDB" id="A0A6J4N9L3"/>
<proteinExistence type="predicted"/>
<name>A0A6J4N9L3_9PSEU</name>
<accession>A0A6J4N9L3</accession>
<gene>
    <name evidence="1" type="ORF">AVDCRST_MAG66-201</name>
</gene>
<evidence type="ECO:0000313" key="1">
    <source>
        <dbReference type="EMBL" id="CAA9379758.1"/>
    </source>
</evidence>
<dbReference type="EMBL" id="CADCUS010000031">
    <property type="protein sequence ID" value="CAA9379758.1"/>
    <property type="molecule type" value="Genomic_DNA"/>
</dbReference>
<evidence type="ECO:0008006" key="2">
    <source>
        <dbReference type="Google" id="ProtNLM"/>
    </source>
</evidence>
<reference evidence="1" key="1">
    <citation type="submission" date="2020-02" db="EMBL/GenBank/DDBJ databases">
        <authorList>
            <person name="Meier V. D."/>
        </authorList>
    </citation>
    <scope>NUCLEOTIDE SEQUENCE</scope>
    <source>
        <strain evidence="1">AVDCRST_MAG66</strain>
    </source>
</reference>
<organism evidence="1">
    <name type="scientific">uncultured Pseudonocardia sp</name>
    <dbReference type="NCBI Taxonomy" id="211455"/>
    <lineage>
        <taxon>Bacteria</taxon>
        <taxon>Bacillati</taxon>
        <taxon>Actinomycetota</taxon>
        <taxon>Actinomycetes</taxon>
        <taxon>Pseudonocardiales</taxon>
        <taxon>Pseudonocardiaceae</taxon>
        <taxon>Pseudonocardia</taxon>
        <taxon>environmental samples</taxon>
    </lineage>
</organism>